<dbReference type="SUPFAM" id="SSF53383">
    <property type="entry name" value="PLP-dependent transferases"/>
    <property type="match status" value="1"/>
</dbReference>
<sequence>MAGRLTALGVHVLPSRGDFLFVDCGQPYIGVAERLIDLGVIVKPCKQEGYEHSLRVSVGLDWENGQFLEATARIL</sequence>
<organism evidence="1 2">
    <name type="scientific">Ponticoccus alexandrii</name>
    <dbReference type="NCBI Taxonomy" id="1943633"/>
    <lineage>
        <taxon>Bacteria</taxon>
        <taxon>Pseudomonadati</taxon>
        <taxon>Pseudomonadota</taxon>
        <taxon>Alphaproteobacteria</taxon>
        <taxon>Rhodobacterales</taxon>
        <taxon>Roseobacteraceae</taxon>
        <taxon>Ponticoccus</taxon>
    </lineage>
</organism>
<dbReference type="Gene3D" id="3.90.1150.10">
    <property type="entry name" value="Aspartate Aminotransferase, domain 1"/>
    <property type="match status" value="1"/>
</dbReference>
<dbReference type="EMBL" id="CP047170">
    <property type="protein sequence ID" value="QRF69325.1"/>
    <property type="molecule type" value="Genomic_DNA"/>
</dbReference>
<name>A0ABX7FGV2_9RHOB</name>
<geneLocation type="plasmid" evidence="1 2">
    <name>p-SCP4</name>
</geneLocation>
<dbReference type="InterPro" id="IPR015424">
    <property type="entry name" value="PyrdxlP-dep_Trfase"/>
</dbReference>
<evidence type="ECO:0008006" key="3">
    <source>
        <dbReference type="Google" id="ProtNLM"/>
    </source>
</evidence>
<evidence type="ECO:0000313" key="2">
    <source>
        <dbReference type="Proteomes" id="UP000596387"/>
    </source>
</evidence>
<protein>
    <recommendedName>
        <fullName evidence="3">Aminotransferase class I/classII domain-containing protein</fullName>
    </recommendedName>
</protein>
<dbReference type="Proteomes" id="UP000596387">
    <property type="component" value="Plasmid p-SCP4"/>
</dbReference>
<dbReference type="RefSeq" id="WP_023852092.1">
    <property type="nucleotide sequence ID" value="NZ_CP047170.1"/>
</dbReference>
<keyword evidence="1" id="KW-0614">Plasmid</keyword>
<keyword evidence="2" id="KW-1185">Reference proteome</keyword>
<evidence type="ECO:0000313" key="1">
    <source>
        <dbReference type="EMBL" id="QRF69325.1"/>
    </source>
</evidence>
<dbReference type="InterPro" id="IPR015422">
    <property type="entry name" value="PyrdxlP-dep_Trfase_small"/>
</dbReference>
<gene>
    <name evidence="1" type="ORF">GQA70_23630</name>
</gene>
<proteinExistence type="predicted"/>
<accession>A0ABX7FGV2</accession>
<reference evidence="1 2" key="1">
    <citation type="submission" date="2019-12" db="EMBL/GenBank/DDBJ databases">
        <title>Complete Genome Sequence of a Quorum-Sensing Bacterium,Rhodobacteraceae bacterium C31, Isolated from a marine microalgae symbiotic bacteria.</title>
        <authorList>
            <person name="Zhang Y."/>
        </authorList>
    </citation>
    <scope>NUCLEOTIDE SEQUENCE [LARGE SCALE GENOMIC DNA]</scope>
    <source>
        <strain evidence="1 2">C31</strain>
        <plasmid evidence="1 2">p-SCP4</plasmid>
    </source>
</reference>